<dbReference type="InterPro" id="IPR004370">
    <property type="entry name" value="4-OT-like_dom"/>
</dbReference>
<feature type="domain" description="4-oxalocrotonate tautomerase-like" evidence="2">
    <location>
        <begin position="2"/>
        <end position="57"/>
    </location>
</feature>
<dbReference type="EMBL" id="JAATTO010000012">
    <property type="protein sequence ID" value="MBC9978569.1"/>
    <property type="molecule type" value="Genomic_DNA"/>
</dbReference>
<reference evidence="3 4" key="1">
    <citation type="journal article" date="2020" name="Arch. Microbiol.">
        <title>Bradyrhizobium campsiandrae sp. nov., a nitrogen-fixing bacterial strain isolated from a native leguminous tree from the Amazon adapted to flooded conditions.</title>
        <authorList>
            <person name="Cabral Michel D."/>
            <person name="Martins da Costa E."/>
            <person name="Azarias Guimaraes A."/>
            <person name="Soares de Carvalho T."/>
            <person name="Santos de Castro Caputo P."/>
            <person name="Willems A."/>
            <person name="de Souza Moreira F.M."/>
        </authorList>
    </citation>
    <scope>NUCLEOTIDE SEQUENCE [LARGE SCALE GENOMIC DNA]</scope>
    <source>
        <strain evidence="4">INPA 384B</strain>
    </source>
</reference>
<dbReference type="Proteomes" id="UP000639516">
    <property type="component" value="Unassembled WGS sequence"/>
</dbReference>
<dbReference type="Gene3D" id="3.30.429.10">
    <property type="entry name" value="Macrophage Migration Inhibitory Factor"/>
    <property type="match status" value="1"/>
</dbReference>
<evidence type="ECO:0000313" key="4">
    <source>
        <dbReference type="Proteomes" id="UP000639516"/>
    </source>
</evidence>
<protein>
    <submittedName>
        <fullName evidence="3">Tautomerase family protein</fullName>
    </submittedName>
</protein>
<dbReference type="RefSeq" id="WP_188102711.1">
    <property type="nucleotide sequence ID" value="NZ_JAANIH010000028.1"/>
</dbReference>
<sequence>MPYICCDIQEGLSDDQKERLADAITQITHESIGSPMPYIHVAIREFPKTSFVQSGLRGRDYGKPAIATAAE</sequence>
<keyword evidence="1" id="KW-0413">Isomerase</keyword>
<evidence type="ECO:0000313" key="3">
    <source>
        <dbReference type="EMBL" id="MBC9978569.1"/>
    </source>
</evidence>
<keyword evidence="4" id="KW-1185">Reference proteome</keyword>
<name>A0ABR7U571_9BRAD</name>
<dbReference type="SUPFAM" id="SSF55331">
    <property type="entry name" value="Tautomerase/MIF"/>
    <property type="match status" value="1"/>
</dbReference>
<organism evidence="3 4">
    <name type="scientific">Bradyrhizobium campsiandrae</name>
    <dbReference type="NCBI Taxonomy" id="1729892"/>
    <lineage>
        <taxon>Bacteria</taxon>
        <taxon>Pseudomonadati</taxon>
        <taxon>Pseudomonadota</taxon>
        <taxon>Alphaproteobacteria</taxon>
        <taxon>Hyphomicrobiales</taxon>
        <taxon>Nitrobacteraceae</taxon>
        <taxon>Bradyrhizobium</taxon>
    </lineage>
</organism>
<dbReference type="Pfam" id="PF01361">
    <property type="entry name" value="Tautomerase"/>
    <property type="match status" value="1"/>
</dbReference>
<comment type="caution">
    <text evidence="3">The sequence shown here is derived from an EMBL/GenBank/DDBJ whole genome shotgun (WGS) entry which is preliminary data.</text>
</comment>
<evidence type="ECO:0000256" key="1">
    <source>
        <dbReference type="ARBA" id="ARBA00023235"/>
    </source>
</evidence>
<evidence type="ECO:0000259" key="2">
    <source>
        <dbReference type="Pfam" id="PF01361"/>
    </source>
</evidence>
<accession>A0ABR7U571</accession>
<gene>
    <name evidence="3" type="ORF">HA482_10105</name>
</gene>
<proteinExistence type="predicted"/>
<dbReference type="InterPro" id="IPR014347">
    <property type="entry name" value="Tautomerase/MIF_sf"/>
</dbReference>